<dbReference type="Gene3D" id="3.20.20.80">
    <property type="entry name" value="Glycosidases"/>
    <property type="match status" value="1"/>
</dbReference>
<gene>
    <name evidence="9" type="primary">lacZ_3</name>
    <name evidence="9" type="ORF">AMLFYP55_00376</name>
</gene>
<dbReference type="Pfam" id="PF00703">
    <property type="entry name" value="Glyco_hydro_2"/>
    <property type="match status" value="1"/>
</dbReference>
<dbReference type="Gene3D" id="2.70.98.10">
    <property type="match status" value="1"/>
</dbReference>
<comment type="similarity">
    <text evidence="2">Belongs to the glycosyl hydrolase 2 family.</text>
</comment>
<name>A0A6N2TER0_9BACT</name>
<dbReference type="PROSITE" id="PS50022">
    <property type="entry name" value="FA58C_3"/>
    <property type="match status" value="1"/>
</dbReference>
<organism evidence="9">
    <name type="scientific">Akkermansia muciniphila</name>
    <dbReference type="NCBI Taxonomy" id="239935"/>
    <lineage>
        <taxon>Bacteria</taxon>
        <taxon>Pseudomonadati</taxon>
        <taxon>Verrucomicrobiota</taxon>
        <taxon>Verrucomicrobiia</taxon>
        <taxon>Verrucomicrobiales</taxon>
        <taxon>Akkermansiaceae</taxon>
        <taxon>Akkermansia</taxon>
    </lineage>
</organism>
<accession>A0A6N2TER0</accession>
<keyword evidence="5 9" id="KW-0326">Glycosidase</keyword>
<sequence>MRTTRSWLLSCTALAVGSAMCGLGAPGDSAPAPAPTGLEWEQEQNLHLNKEAPTAFFASFSDLQSALKVLPENSKWRKSLNGQWKFHWAKDPQSRPADFYKPDYDVKDWKEIKVPASWQTQGYGTPIYSNQPYPFERSWPYVMKEPSNKNYTSYKERNPVGSYRRTFEVPADWDGREVYMQFDGVDSFFYLWINGQYVGFSKDSRNPARFDISPYLKKGENVVAAEVYRHSDGAYLECQDMFRLSGIFRNVSIFALPKVHIRDFFAQTNPVDQRDWALNIDHAKPGTMNGDWRLQVDVDVRNLFPATEKLDGCTVSMALYDAGGKLVEPVKPKDAPYDGVLEKSLRLTGMKDFKTSLLGIYAKPRLWSAEDPNLYTLVLTLKRDGKTEEMVSSRVGFRNVVIKDSVFLVNGQPVKVKGVNRHESHPETGHYVTPEQMEEEVQMMKRANINHVRCSHYPADPYFYYLCDKYGIYVQDEANIESHGYYYGKESLSHPIEWMPAHVDRIMAMVERNKNHPSVIMWSLGNEAGPGQNFRSAEKIVKARDMSRPTHYERNNDIVDLGSNQYPSVDWTRSMAANKNFPKPYYISEYAHNMMNAMGNLADYWEAIESSDRIMGGAIWDWVDQGLYKTLPNGEKMLAYGGDFNDHPNSGQFVFNGTILADRTPEPGYFEVKHVYQNISTSLTDDGRISIFNKNFFTDLSPYDITWTLTENGNVVAEGKLDTPPAGPREKIVVPVPDIPQLKNRKPGAEYALRIGYKLKKDKDWAGKGYELAFDQLQLPVQGDLPMFKAPVGKVTLSADKHTVSGKDFSLQFDAATGELAQFTVNGKPLFKTPMAVNALRAASSNEPGVMAKSMANGLRELKHELLSYEAVDNGSSVTVKQSVKVNGKQAENISGYGDTKTSITPKKQPLNDTNTHFINNLEWTIYPDGTVVCQSVLLPRGNPLELLRLGYELQLPANMGNVTYYGRGPEENYADRKSGMPLGVYKTTARDSFFPYGRPQDCGNHEDTRWVAVTDDKGQGLLFGSVGAPFAFSAIPYTTTDLILANHPVELPKTTDKTVLVLSSATRGLGGASCGPGPMSRDIIKANKPYPLSFFMRPVTSKSYKGEIRVPAAQLDMTMLTRTDKYTVKSVTSQEQGEADAEFAIDGDPGTFWHSEYNKTVTKHPHVLAVDLGKEREFSGITYLPRQDGSGNGRVKDYSVEVSTDGEKWQPAAKGAFPDSADLQEVKFQAPVKARYFRFSALSETQGRDYAAVAELDIIPVKK</sequence>
<evidence type="ECO:0000256" key="1">
    <source>
        <dbReference type="ARBA" id="ARBA00001412"/>
    </source>
</evidence>
<dbReference type="SUPFAM" id="SSF49785">
    <property type="entry name" value="Galactose-binding domain-like"/>
    <property type="match status" value="2"/>
</dbReference>
<dbReference type="InterPro" id="IPR050347">
    <property type="entry name" value="Bact_Beta-galactosidase"/>
</dbReference>
<comment type="catalytic activity">
    <reaction evidence="1">
        <text>Hydrolysis of terminal non-reducing beta-D-galactose residues in beta-D-galactosides.</text>
        <dbReference type="EC" id="3.2.1.23"/>
    </reaction>
</comment>
<dbReference type="SUPFAM" id="SSF51445">
    <property type="entry name" value="(Trans)glycosidases"/>
    <property type="match status" value="1"/>
</dbReference>
<dbReference type="GO" id="GO:0009341">
    <property type="term" value="C:beta-galactosidase complex"/>
    <property type="evidence" value="ECO:0007669"/>
    <property type="project" value="InterPro"/>
</dbReference>
<dbReference type="InterPro" id="IPR006101">
    <property type="entry name" value="Glyco_hydro_2"/>
</dbReference>
<dbReference type="GO" id="GO:0005990">
    <property type="term" value="P:lactose catabolic process"/>
    <property type="evidence" value="ECO:0007669"/>
    <property type="project" value="TreeGrafter"/>
</dbReference>
<dbReference type="Pfam" id="PF02836">
    <property type="entry name" value="Glyco_hydro_2_C"/>
    <property type="match status" value="1"/>
</dbReference>
<dbReference type="Pfam" id="PF02837">
    <property type="entry name" value="Glyco_hydro_2_N"/>
    <property type="match status" value="1"/>
</dbReference>
<evidence type="ECO:0000256" key="6">
    <source>
        <dbReference type="ARBA" id="ARBA00032230"/>
    </source>
</evidence>
<dbReference type="InterPro" id="IPR032312">
    <property type="entry name" value="LacZ_4"/>
</dbReference>
<evidence type="ECO:0000256" key="3">
    <source>
        <dbReference type="ARBA" id="ARBA00012756"/>
    </source>
</evidence>
<dbReference type="AlphaFoldDB" id="A0A6N2TER0"/>
<keyword evidence="7" id="KW-0732">Signal</keyword>
<dbReference type="EC" id="3.2.1.23" evidence="3"/>
<dbReference type="CDD" id="cd00057">
    <property type="entry name" value="FA58C"/>
    <property type="match status" value="1"/>
</dbReference>
<dbReference type="GO" id="GO:0004565">
    <property type="term" value="F:beta-galactosidase activity"/>
    <property type="evidence" value="ECO:0007669"/>
    <property type="project" value="UniProtKB-EC"/>
</dbReference>
<dbReference type="PANTHER" id="PTHR46323">
    <property type="entry name" value="BETA-GALACTOSIDASE"/>
    <property type="match status" value="1"/>
</dbReference>
<dbReference type="InterPro" id="IPR008979">
    <property type="entry name" value="Galactose-bd-like_sf"/>
</dbReference>
<dbReference type="Pfam" id="PF16353">
    <property type="entry name" value="LacZ_4"/>
    <property type="match status" value="1"/>
</dbReference>
<feature type="signal peptide" evidence="7">
    <location>
        <begin position="1"/>
        <end position="21"/>
    </location>
</feature>
<reference evidence="9" key="1">
    <citation type="submission" date="2019-11" db="EMBL/GenBank/DDBJ databases">
        <authorList>
            <person name="Feng L."/>
        </authorList>
    </citation>
    <scope>NUCLEOTIDE SEQUENCE</scope>
    <source>
        <strain evidence="9">AMuciniphilaLFYP55</strain>
    </source>
</reference>
<keyword evidence="4 9" id="KW-0378">Hydrolase</keyword>
<feature type="chain" id="PRO_5026858082" description="beta-galactosidase" evidence="7">
    <location>
        <begin position="22"/>
        <end position="1264"/>
    </location>
</feature>
<dbReference type="InterPro" id="IPR023232">
    <property type="entry name" value="Glyco_hydro_2_AS"/>
</dbReference>
<evidence type="ECO:0000313" key="9">
    <source>
        <dbReference type="EMBL" id="VYT04098.1"/>
    </source>
</evidence>
<dbReference type="SMART" id="SM01038">
    <property type="entry name" value="Bgal_small_N"/>
    <property type="match status" value="1"/>
</dbReference>
<dbReference type="Gene3D" id="2.60.120.260">
    <property type="entry name" value="Galactose-binding domain-like"/>
    <property type="match status" value="2"/>
</dbReference>
<protein>
    <recommendedName>
        <fullName evidence="3">beta-galactosidase</fullName>
        <ecNumber evidence="3">3.2.1.23</ecNumber>
    </recommendedName>
    <alternativeName>
        <fullName evidence="6">Lactase</fullName>
    </alternativeName>
</protein>
<dbReference type="PROSITE" id="PS00608">
    <property type="entry name" value="GLYCOSYL_HYDROL_F2_2"/>
    <property type="match status" value="1"/>
</dbReference>
<dbReference type="InterPro" id="IPR017853">
    <property type="entry name" value="GH"/>
</dbReference>
<evidence type="ECO:0000256" key="5">
    <source>
        <dbReference type="ARBA" id="ARBA00023295"/>
    </source>
</evidence>
<evidence type="ECO:0000256" key="4">
    <source>
        <dbReference type="ARBA" id="ARBA00022801"/>
    </source>
</evidence>
<dbReference type="SUPFAM" id="SSF49303">
    <property type="entry name" value="beta-Galactosidase/glucuronidase domain"/>
    <property type="match status" value="2"/>
</dbReference>
<dbReference type="InterPro" id="IPR013783">
    <property type="entry name" value="Ig-like_fold"/>
</dbReference>
<dbReference type="PROSITE" id="PS51318">
    <property type="entry name" value="TAT"/>
    <property type="match status" value="1"/>
</dbReference>
<proteinExistence type="inferred from homology"/>
<dbReference type="InterPro" id="IPR036156">
    <property type="entry name" value="Beta-gal/glucu_dom_sf"/>
</dbReference>
<dbReference type="SUPFAM" id="SSF74650">
    <property type="entry name" value="Galactose mutarotase-like"/>
    <property type="match status" value="1"/>
</dbReference>
<dbReference type="InterPro" id="IPR011013">
    <property type="entry name" value="Gal_mutarotase_sf_dom"/>
</dbReference>
<dbReference type="InterPro" id="IPR000421">
    <property type="entry name" value="FA58C"/>
</dbReference>
<evidence type="ECO:0000259" key="8">
    <source>
        <dbReference type="PROSITE" id="PS50022"/>
    </source>
</evidence>
<dbReference type="InterPro" id="IPR006311">
    <property type="entry name" value="TAT_signal"/>
</dbReference>
<dbReference type="InterPro" id="IPR004199">
    <property type="entry name" value="B-gal_small/dom_5"/>
</dbReference>
<dbReference type="GO" id="GO:0030246">
    <property type="term" value="F:carbohydrate binding"/>
    <property type="evidence" value="ECO:0007669"/>
    <property type="project" value="InterPro"/>
</dbReference>
<dbReference type="InterPro" id="IPR006104">
    <property type="entry name" value="Glyco_hydro_2_N"/>
</dbReference>
<evidence type="ECO:0000256" key="2">
    <source>
        <dbReference type="ARBA" id="ARBA00007401"/>
    </source>
</evidence>
<dbReference type="Pfam" id="PF02929">
    <property type="entry name" value="Bgal_small_N"/>
    <property type="match status" value="1"/>
</dbReference>
<dbReference type="InterPro" id="IPR014718">
    <property type="entry name" value="GH-type_carb-bd"/>
</dbReference>
<dbReference type="Pfam" id="PF00754">
    <property type="entry name" value="F5_F8_type_C"/>
    <property type="match status" value="1"/>
</dbReference>
<feature type="domain" description="F5/8 type C" evidence="8">
    <location>
        <begin position="1109"/>
        <end position="1262"/>
    </location>
</feature>
<dbReference type="Gene3D" id="2.60.40.10">
    <property type="entry name" value="Immunoglobulins"/>
    <property type="match status" value="2"/>
</dbReference>
<dbReference type="InterPro" id="IPR006103">
    <property type="entry name" value="Glyco_hydro_2_cat"/>
</dbReference>
<dbReference type="PANTHER" id="PTHR46323:SF2">
    <property type="entry name" value="BETA-GALACTOSIDASE"/>
    <property type="match status" value="1"/>
</dbReference>
<dbReference type="PRINTS" id="PR00132">
    <property type="entry name" value="GLHYDRLASE2"/>
</dbReference>
<dbReference type="InterPro" id="IPR006102">
    <property type="entry name" value="Ig-like_GH2"/>
</dbReference>
<dbReference type="EMBL" id="CACRSS010000015">
    <property type="protein sequence ID" value="VYT04098.1"/>
    <property type="molecule type" value="Genomic_DNA"/>
</dbReference>
<evidence type="ECO:0000256" key="7">
    <source>
        <dbReference type="SAM" id="SignalP"/>
    </source>
</evidence>